<dbReference type="EMBL" id="JADBEK010000001">
    <property type="protein sequence ID" value="MBE1588223.1"/>
    <property type="molecule type" value="Genomic_DNA"/>
</dbReference>
<accession>A0ABR9M6Q2</accession>
<reference evidence="1 2" key="1">
    <citation type="submission" date="2020-10" db="EMBL/GenBank/DDBJ databases">
        <title>Sequencing the genomes of 1000 actinobacteria strains.</title>
        <authorList>
            <person name="Klenk H.-P."/>
        </authorList>
    </citation>
    <scope>NUCLEOTIDE SEQUENCE [LARGE SCALE GENOMIC DNA]</scope>
    <source>
        <strain evidence="1 2">DSM 43173</strain>
    </source>
</reference>
<dbReference type="Proteomes" id="UP000633509">
    <property type="component" value="Unassembled WGS sequence"/>
</dbReference>
<name>A0ABR9M6Q2_9ACTN</name>
<keyword evidence="2" id="KW-1185">Reference proteome</keyword>
<evidence type="ECO:0000313" key="2">
    <source>
        <dbReference type="Proteomes" id="UP000633509"/>
    </source>
</evidence>
<evidence type="ECO:0000313" key="1">
    <source>
        <dbReference type="EMBL" id="MBE1588223.1"/>
    </source>
</evidence>
<comment type="caution">
    <text evidence="1">The sequence shown here is derived from an EMBL/GenBank/DDBJ whole genome shotgun (WGS) entry which is preliminary data.</text>
</comment>
<organism evidence="1 2">
    <name type="scientific">Nonomuraea angiospora</name>
    <dbReference type="NCBI Taxonomy" id="46172"/>
    <lineage>
        <taxon>Bacteria</taxon>
        <taxon>Bacillati</taxon>
        <taxon>Actinomycetota</taxon>
        <taxon>Actinomycetes</taxon>
        <taxon>Streptosporangiales</taxon>
        <taxon>Streptosporangiaceae</taxon>
        <taxon>Nonomuraea</taxon>
    </lineage>
</organism>
<gene>
    <name evidence="1" type="ORF">H4W80_006481</name>
</gene>
<sequence>MIGEALLALAAKSLAGARPRRGTLVVLREE</sequence>
<protein>
    <submittedName>
        <fullName evidence="1">Uncharacterized protein</fullName>
    </submittedName>
</protein>
<proteinExistence type="predicted"/>